<sequence length="89" mass="10361">MDELDSMQKEMAQLEFALQKAIVDKHEEVDVGLNLLHERENLRLKLSRLRANFLTGKVRVNQANQEGRWHLGLYNFTCDFCLITGLEKS</sequence>
<reference evidence="2" key="2">
    <citation type="submission" date="2017-02" db="UniProtKB">
        <authorList>
            <consortium name="WormBaseParasite"/>
        </authorList>
    </citation>
    <scope>IDENTIFICATION</scope>
</reference>
<name>A0A0K0DR07_ANGCA</name>
<protein>
    <submittedName>
        <fullName evidence="2">Golgin subfamily B member 1-like</fullName>
    </submittedName>
</protein>
<evidence type="ECO:0000313" key="1">
    <source>
        <dbReference type="Proteomes" id="UP000035642"/>
    </source>
</evidence>
<reference evidence="1" key="1">
    <citation type="submission" date="2012-09" db="EMBL/GenBank/DDBJ databases">
        <authorList>
            <person name="Martin A.A."/>
        </authorList>
    </citation>
    <scope>NUCLEOTIDE SEQUENCE</scope>
</reference>
<keyword evidence="1" id="KW-1185">Reference proteome</keyword>
<dbReference type="Proteomes" id="UP000035642">
    <property type="component" value="Unassembled WGS sequence"/>
</dbReference>
<dbReference type="AlphaFoldDB" id="A0A0K0DR07"/>
<evidence type="ECO:0000313" key="2">
    <source>
        <dbReference type="WBParaSite" id="ACAC_0001419601-mRNA-1"/>
    </source>
</evidence>
<dbReference type="WBParaSite" id="ACAC_0001419601-mRNA-1">
    <property type="protein sequence ID" value="ACAC_0001419601-mRNA-1"/>
    <property type="gene ID" value="ACAC_0001419601"/>
</dbReference>
<proteinExistence type="predicted"/>
<organism evidence="1 2">
    <name type="scientific">Angiostrongylus cantonensis</name>
    <name type="common">Rat lungworm</name>
    <dbReference type="NCBI Taxonomy" id="6313"/>
    <lineage>
        <taxon>Eukaryota</taxon>
        <taxon>Metazoa</taxon>
        <taxon>Ecdysozoa</taxon>
        <taxon>Nematoda</taxon>
        <taxon>Chromadorea</taxon>
        <taxon>Rhabditida</taxon>
        <taxon>Rhabditina</taxon>
        <taxon>Rhabditomorpha</taxon>
        <taxon>Strongyloidea</taxon>
        <taxon>Metastrongylidae</taxon>
        <taxon>Angiostrongylus</taxon>
    </lineage>
</organism>
<accession>A0A0K0DR07</accession>
<dbReference type="STRING" id="6313.A0A0K0DR07"/>